<keyword evidence="6 11" id="KW-0067">ATP-binding</keyword>
<keyword evidence="3" id="KW-1003">Cell membrane</keyword>
<sequence>MARLLADTVTLAYGRDRVVVDGLSLEIPDKAVTAIIGPNGCGKSTLLRALARLLAPQRGCVVLDGEAIHRLPTREVARRLSLLPQQASAPEAITVEDLVRRGRYPHQSFFQPPSRRDQVAVERALELAGMTELRDVPVDELSGGQRQRAWIAMTLAQETPLLLLDEPTTYLDIAHQQEVLALIRWLNREEGRTVVLVVHDVNHAAQVSDCVVAMRGGQVVAQGPPDRVLSPELLERVFEVPCEVVVPSASGSPVCMPRGRALPPGNSAPAGRAALRAERLSSGYSRRPVLRDVTVSLPAGRVTAIVGPNACGKSTLLRTLARLLKPEAGIVFLDERPVWESSHREFARRLALLAQGATVPEGLLVEELVAIGRYPYQRWYRQWSERDQQAVERAMVATGVIDLRWRAVETLSGGQRQRAWLAMALAQETPVLLLDEPTTFLDIAHQVEVLDLVWELSRSEGRTVVVVLHDLNQACRYADELVVMKDGRVVAAGPPAEVVDQELVRDVFGVDSTVIPDPATGRPLVLPGRALEFELASERLGEAEPRGRAWRGA</sequence>
<dbReference type="Proteomes" id="UP001165306">
    <property type="component" value="Unassembled WGS sequence"/>
</dbReference>
<dbReference type="InterPro" id="IPR003593">
    <property type="entry name" value="AAA+_ATPase"/>
</dbReference>
<dbReference type="EMBL" id="JAMSLR010000013">
    <property type="protein sequence ID" value="MCM8750309.1"/>
    <property type="molecule type" value="Genomic_DNA"/>
</dbReference>
<evidence type="ECO:0000256" key="5">
    <source>
        <dbReference type="ARBA" id="ARBA00022741"/>
    </source>
</evidence>
<dbReference type="PANTHER" id="PTHR42771:SF2">
    <property type="entry name" value="IRON(3+)-HYDROXAMATE IMPORT ATP-BINDING PROTEIN FHUC"/>
    <property type="match status" value="1"/>
</dbReference>
<dbReference type="GO" id="GO:0016887">
    <property type="term" value="F:ATP hydrolysis activity"/>
    <property type="evidence" value="ECO:0007669"/>
    <property type="project" value="InterPro"/>
</dbReference>
<evidence type="ECO:0000256" key="2">
    <source>
        <dbReference type="ARBA" id="ARBA00022448"/>
    </source>
</evidence>
<dbReference type="FunFam" id="3.40.50.300:FF:000134">
    <property type="entry name" value="Iron-enterobactin ABC transporter ATP-binding protein"/>
    <property type="match status" value="2"/>
</dbReference>
<evidence type="ECO:0000256" key="6">
    <source>
        <dbReference type="ARBA" id="ARBA00022840"/>
    </source>
</evidence>
<dbReference type="AlphaFoldDB" id="A0AA41WGR1"/>
<dbReference type="SMART" id="SM00382">
    <property type="entry name" value="AAA"/>
    <property type="match status" value="2"/>
</dbReference>
<accession>A0AA41WGR1</accession>
<organism evidence="11 12">
    <name type="scientific">Thermalbibacter longus</name>
    <dbReference type="NCBI Taxonomy" id="2951981"/>
    <lineage>
        <taxon>Bacteria</taxon>
        <taxon>Pseudomonadati</taxon>
        <taxon>Thermomicrobiota</taxon>
        <taxon>Thermomicrobia</taxon>
        <taxon>Thermomicrobiales</taxon>
        <taxon>Thermomicrobiaceae</taxon>
        <taxon>Thermalbibacter</taxon>
    </lineage>
</organism>
<dbReference type="Pfam" id="PF00005">
    <property type="entry name" value="ABC_tran"/>
    <property type="match status" value="2"/>
</dbReference>
<comment type="subcellular location">
    <subcellularLocation>
        <location evidence="1">Cell membrane</location>
        <topology evidence="1">Peripheral membrane protein</topology>
    </subcellularLocation>
</comment>
<dbReference type="PROSITE" id="PS50893">
    <property type="entry name" value="ABC_TRANSPORTER_2"/>
    <property type="match status" value="2"/>
</dbReference>
<dbReference type="GO" id="GO:0005886">
    <property type="term" value="C:plasma membrane"/>
    <property type="evidence" value="ECO:0007669"/>
    <property type="project" value="UniProtKB-SubCell"/>
</dbReference>
<dbReference type="CDD" id="cd03214">
    <property type="entry name" value="ABC_Iron-Siderophores_B12_Hemin"/>
    <property type="match status" value="2"/>
</dbReference>
<dbReference type="InterPro" id="IPR017871">
    <property type="entry name" value="ABC_transporter-like_CS"/>
</dbReference>
<keyword evidence="8" id="KW-0406">Ion transport</keyword>
<evidence type="ECO:0000256" key="1">
    <source>
        <dbReference type="ARBA" id="ARBA00004202"/>
    </source>
</evidence>
<feature type="domain" description="ABC transporter" evidence="10">
    <location>
        <begin position="275"/>
        <end position="511"/>
    </location>
</feature>
<name>A0AA41WGR1_9BACT</name>
<dbReference type="InterPro" id="IPR027417">
    <property type="entry name" value="P-loop_NTPase"/>
</dbReference>
<keyword evidence="12" id="KW-1185">Reference proteome</keyword>
<dbReference type="RefSeq" id="WP_284058098.1">
    <property type="nucleotide sequence ID" value="NZ_JAMSLR010000013.1"/>
</dbReference>
<evidence type="ECO:0000313" key="12">
    <source>
        <dbReference type="Proteomes" id="UP001165306"/>
    </source>
</evidence>
<feature type="domain" description="ABC transporter" evidence="10">
    <location>
        <begin position="4"/>
        <end position="241"/>
    </location>
</feature>
<evidence type="ECO:0000259" key="10">
    <source>
        <dbReference type="PROSITE" id="PS50893"/>
    </source>
</evidence>
<proteinExistence type="predicted"/>
<dbReference type="PANTHER" id="PTHR42771">
    <property type="entry name" value="IRON(3+)-HYDROXAMATE IMPORT ATP-BINDING PROTEIN FHUC"/>
    <property type="match status" value="1"/>
</dbReference>
<dbReference type="SUPFAM" id="SSF52540">
    <property type="entry name" value="P-loop containing nucleoside triphosphate hydrolases"/>
    <property type="match status" value="2"/>
</dbReference>
<dbReference type="InterPro" id="IPR051535">
    <property type="entry name" value="Siderophore_ABC-ATPase"/>
</dbReference>
<dbReference type="GO" id="GO:0006826">
    <property type="term" value="P:iron ion transport"/>
    <property type="evidence" value="ECO:0007669"/>
    <property type="project" value="UniProtKB-KW"/>
</dbReference>
<evidence type="ECO:0000256" key="4">
    <source>
        <dbReference type="ARBA" id="ARBA00022496"/>
    </source>
</evidence>
<keyword evidence="5" id="KW-0547">Nucleotide-binding</keyword>
<comment type="caution">
    <text evidence="11">The sequence shown here is derived from an EMBL/GenBank/DDBJ whole genome shotgun (WGS) entry which is preliminary data.</text>
</comment>
<dbReference type="PROSITE" id="PS00211">
    <property type="entry name" value="ABC_TRANSPORTER_1"/>
    <property type="match status" value="2"/>
</dbReference>
<evidence type="ECO:0000256" key="8">
    <source>
        <dbReference type="ARBA" id="ARBA00023065"/>
    </source>
</evidence>
<dbReference type="Gene3D" id="3.40.50.300">
    <property type="entry name" value="P-loop containing nucleotide triphosphate hydrolases"/>
    <property type="match status" value="2"/>
</dbReference>
<keyword evidence="7" id="KW-0408">Iron</keyword>
<reference evidence="11" key="1">
    <citation type="submission" date="2022-06" db="EMBL/GenBank/DDBJ databases">
        <title>CFH 74404 Thermomicrobiaceae sp.</title>
        <authorList>
            <person name="Ming H."/>
            <person name="Li W.-J."/>
            <person name="Zhao Z."/>
        </authorList>
    </citation>
    <scope>NUCLEOTIDE SEQUENCE</scope>
    <source>
        <strain evidence="11">CFH 74404</strain>
    </source>
</reference>
<keyword evidence="2" id="KW-0813">Transport</keyword>
<evidence type="ECO:0000256" key="7">
    <source>
        <dbReference type="ARBA" id="ARBA00023004"/>
    </source>
</evidence>
<keyword evidence="4" id="KW-0410">Iron transport</keyword>
<evidence type="ECO:0000256" key="3">
    <source>
        <dbReference type="ARBA" id="ARBA00022475"/>
    </source>
</evidence>
<dbReference type="InterPro" id="IPR003439">
    <property type="entry name" value="ABC_transporter-like_ATP-bd"/>
</dbReference>
<gene>
    <name evidence="11" type="ORF">NET02_14240</name>
</gene>
<dbReference type="GO" id="GO:0005524">
    <property type="term" value="F:ATP binding"/>
    <property type="evidence" value="ECO:0007669"/>
    <property type="project" value="UniProtKB-KW"/>
</dbReference>
<protein>
    <submittedName>
        <fullName evidence="11">ABC transporter ATP-binding protein</fullName>
    </submittedName>
</protein>
<evidence type="ECO:0000313" key="11">
    <source>
        <dbReference type="EMBL" id="MCM8750309.1"/>
    </source>
</evidence>
<evidence type="ECO:0000256" key="9">
    <source>
        <dbReference type="ARBA" id="ARBA00023136"/>
    </source>
</evidence>
<keyword evidence="9" id="KW-0472">Membrane</keyword>